<accession>A0A1G8GC36</accession>
<dbReference type="Proteomes" id="UP000183263">
    <property type="component" value="Unassembled WGS sequence"/>
</dbReference>
<dbReference type="EMBL" id="FNDN01000004">
    <property type="protein sequence ID" value="SDH91958.1"/>
    <property type="molecule type" value="Genomic_DNA"/>
</dbReference>
<evidence type="ECO:0000313" key="2">
    <source>
        <dbReference type="EMBL" id="SDH91958.1"/>
    </source>
</evidence>
<dbReference type="SUPFAM" id="SSF46785">
    <property type="entry name" value="Winged helix' DNA-binding domain"/>
    <property type="match status" value="1"/>
</dbReference>
<dbReference type="PANTHER" id="PTHR33164:SF106">
    <property type="entry name" value="TRANSCRIPTIONAL REGULATORY PROTEIN"/>
    <property type="match status" value="1"/>
</dbReference>
<organism evidence="2 3">
    <name type="scientific">Rhodococcus triatomae</name>
    <dbReference type="NCBI Taxonomy" id="300028"/>
    <lineage>
        <taxon>Bacteria</taxon>
        <taxon>Bacillati</taxon>
        <taxon>Actinomycetota</taxon>
        <taxon>Actinomycetes</taxon>
        <taxon>Mycobacteriales</taxon>
        <taxon>Nocardiaceae</taxon>
        <taxon>Rhodococcus</taxon>
    </lineage>
</organism>
<sequence length="180" mass="19528">MVEGSSGRVPSDRRSRLEAEISADLREVTAVSEQIGRVFAATHDLGHNDFHALMHIMVAETGGRPLRAGELGSMLGLSPAAMTYLVERLLASGHIRREADPSDRRRVLLRYDTQGLEVAREFFAPLGARTTHALRAVPDDDLAAAHRVFTVLVESMRAHHDELGATGDRGSSSTGPAETH</sequence>
<dbReference type="RefSeq" id="WP_072737212.1">
    <property type="nucleotide sequence ID" value="NZ_CP048813.1"/>
</dbReference>
<dbReference type="InterPro" id="IPR036390">
    <property type="entry name" value="WH_DNA-bd_sf"/>
</dbReference>
<evidence type="ECO:0000256" key="1">
    <source>
        <dbReference type="SAM" id="MobiDB-lite"/>
    </source>
</evidence>
<dbReference type="Pfam" id="PF12802">
    <property type="entry name" value="MarR_2"/>
    <property type="match status" value="1"/>
</dbReference>
<name>A0A1G8GC36_9NOCA</name>
<dbReference type="SMART" id="SM00347">
    <property type="entry name" value="HTH_MARR"/>
    <property type="match status" value="1"/>
</dbReference>
<keyword evidence="3" id="KW-1185">Reference proteome</keyword>
<dbReference type="AlphaFoldDB" id="A0A1G8GC36"/>
<feature type="compositionally biased region" description="Polar residues" evidence="1">
    <location>
        <begin position="169"/>
        <end position="180"/>
    </location>
</feature>
<dbReference type="GO" id="GO:0003700">
    <property type="term" value="F:DNA-binding transcription factor activity"/>
    <property type="evidence" value="ECO:0007669"/>
    <property type="project" value="InterPro"/>
</dbReference>
<dbReference type="OrthoDB" id="162531at2"/>
<dbReference type="GO" id="GO:0006950">
    <property type="term" value="P:response to stress"/>
    <property type="evidence" value="ECO:0007669"/>
    <property type="project" value="TreeGrafter"/>
</dbReference>
<proteinExistence type="predicted"/>
<dbReference type="InterPro" id="IPR000835">
    <property type="entry name" value="HTH_MarR-typ"/>
</dbReference>
<gene>
    <name evidence="2" type="ORF">SAMN05444695_10445</name>
</gene>
<keyword evidence="2" id="KW-0238">DNA-binding</keyword>
<dbReference type="PROSITE" id="PS50995">
    <property type="entry name" value="HTH_MARR_2"/>
    <property type="match status" value="1"/>
</dbReference>
<evidence type="ECO:0000313" key="3">
    <source>
        <dbReference type="Proteomes" id="UP000183263"/>
    </source>
</evidence>
<dbReference type="Gene3D" id="1.10.10.10">
    <property type="entry name" value="Winged helix-like DNA-binding domain superfamily/Winged helix DNA-binding domain"/>
    <property type="match status" value="1"/>
</dbReference>
<dbReference type="GO" id="GO:0003677">
    <property type="term" value="F:DNA binding"/>
    <property type="evidence" value="ECO:0007669"/>
    <property type="project" value="UniProtKB-KW"/>
</dbReference>
<reference evidence="2 3" key="1">
    <citation type="submission" date="2016-10" db="EMBL/GenBank/DDBJ databases">
        <authorList>
            <person name="de Groot N.N."/>
        </authorList>
    </citation>
    <scope>NUCLEOTIDE SEQUENCE [LARGE SCALE GENOMIC DNA]</scope>
    <source>
        <strain evidence="2 3">DSM 44892</strain>
    </source>
</reference>
<protein>
    <submittedName>
        <fullName evidence="2">DNA-binding transcriptional regulator, MarR family</fullName>
    </submittedName>
</protein>
<dbReference type="InterPro" id="IPR039422">
    <property type="entry name" value="MarR/SlyA-like"/>
</dbReference>
<feature type="region of interest" description="Disordered" evidence="1">
    <location>
        <begin position="161"/>
        <end position="180"/>
    </location>
</feature>
<dbReference type="InterPro" id="IPR036388">
    <property type="entry name" value="WH-like_DNA-bd_sf"/>
</dbReference>
<dbReference type="PANTHER" id="PTHR33164">
    <property type="entry name" value="TRANSCRIPTIONAL REGULATOR, MARR FAMILY"/>
    <property type="match status" value="1"/>
</dbReference>